<dbReference type="RefSeq" id="WP_208344753.1">
    <property type="nucleotide sequence ID" value="NZ_CAWQFN010000536.1"/>
</dbReference>
<keyword evidence="4" id="KW-1185">Reference proteome</keyword>
<reference evidence="4" key="1">
    <citation type="journal article" date="2021" name="Science">
        <title>Hunting the eagle killer: A cyanobacterial neurotoxin causes vacuolar myelinopathy.</title>
        <authorList>
            <person name="Breinlinger S."/>
            <person name="Phillips T.J."/>
            <person name="Haram B.N."/>
            <person name="Mares J."/>
            <person name="Martinez Yerena J.A."/>
            <person name="Hrouzek P."/>
            <person name="Sobotka R."/>
            <person name="Henderson W.M."/>
            <person name="Schmieder P."/>
            <person name="Williams S.M."/>
            <person name="Lauderdale J.D."/>
            <person name="Wilde H.D."/>
            <person name="Gerrin W."/>
            <person name="Kust A."/>
            <person name="Washington J.W."/>
            <person name="Wagner C."/>
            <person name="Geier B."/>
            <person name="Liebeke M."/>
            <person name="Enke H."/>
            <person name="Niedermeyer T.H.J."/>
            <person name="Wilde S.B."/>
        </authorList>
    </citation>
    <scope>NUCLEOTIDE SEQUENCE [LARGE SCALE GENOMIC DNA]</scope>
    <source>
        <strain evidence="4">Thurmond2011</strain>
    </source>
</reference>
<dbReference type="PROSITE" id="PS51257">
    <property type="entry name" value="PROKAR_LIPOPROTEIN"/>
    <property type="match status" value="1"/>
</dbReference>
<name>A0AAP5I8X5_9CYAN</name>
<keyword evidence="2" id="KW-0732">Signal</keyword>
<dbReference type="AlphaFoldDB" id="A0AAP5I8X5"/>
<dbReference type="Proteomes" id="UP000667802">
    <property type="component" value="Unassembled WGS sequence"/>
</dbReference>
<dbReference type="EMBL" id="JAALHA020000006">
    <property type="protein sequence ID" value="MDR9895914.1"/>
    <property type="molecule type" value="Genomic_DNA"/>
</dbReference>
<feature type="region of interest" description="Disordered" evidence="1">
    <location>
        <begin position="147"/>
        <end position="180"/>
    </location>
</feature>
<proteinExistence type="predicted"/>
<evidence type="ECO:0000313" key="3">
    <source>
        <dbReference type="EMBL" id="MDR9895914.1"/>
    </source>
</evidence>
<feature type="chain" id="PRO_5042856394" evidence="2">
    <location>
        <begin position="32"/>
        <end position="180"/>
    </location>
</feature>
<organism evidence="3 4">
    <name type="scientific">Aetokthonos hydrillicola Thurmond2011</name>
    <dbReference type="NCBI Taxonomy" id="2712845"/>
    <lineage>
        <taxon>Bacteria</taxon>
        <taxon>Bacillati</taxon>
        <taxon>Cyanobacteriota</taxon>
        <taxon>Cyanophyceae</taxon>
        <taxon>Nostocales</taxon>
        <taxon>Hapalosiphonaceae</taxon>
        <taxon>Aetokthonos</taxon>
    </lineage>
</organism>
<comment type="caution">
    <text evidence="3">The sequence shown here is derived from an EMBL/GenBank/DDBJ whole genome shotgun (WGS) entry which is preliminary data.</text>
</comment>
<evidence type="ECO:0000313" key="4">
    <source>
        <dbReference type="Proteomes" id="UP000667802"/>
    </source>
</evidence>
<evidence type="ECO:0000256" key="2">
    <source>
        <dbReference type="SAM" id="SignalP"/>
    </source>
</evidence>
<feature type="signal peptide" evidence="2">
    <location>
        <begin position="1"/>
        <end position="31"/>
    </location>
</feature>
<protein>
    <submittedName>
        <fullName evidence="3">Uncharacterized protein</fullName>
    </submittedName>
</protein>
<evidence type="ECO:0000256" key="1">
    <source>
        <dbReference type="SAM" id="MobiDB-lite"/>
    </source>
</evidence>
<accession>A0AAP5I8X5</accession>
<gene>
    <name evidence="3" type="ORF">G7B40_015275</name>
</gene>
<sequence length="180" mass="19741">MSKIISTIKNFRPFKTITVFLVAIVMFVTQACSSVQAKAPEATSSKAEVPHQIVGNQSAPPNSEVYVPKGTNIKSRYEGGMNNFSDVDPRTKTNIKAQSEYLKENAQTNIDEKSIDSAQQYGRNYREGTPLGERTKRLGEDVKQSAQELGEGLVKGTQRGIDNIKENTKDAVSGLSDNVQ</sequence>